<evidence type="ECO:0000256" key="5">
    <source>
        <dbReference type="ARBA" id="ARBA00022679"/>
    </source>
</evidence>
<evidence type="ECO:0000313" key="17">
    <source>
        <dbReference type="EMBL" id="KII74081.1"/>
    </source>
</evidence>
<dbReference type="InterPro" id="IPR011037">
    <property type="entry name" value="Pyrv_Knase-like_insert_dom_sf"/>
</dbReference>
<dbReference type="Pfam" id="PF02887">
    <property type="entry name" value="PK_C"/>
    <property type="match status" value="1"/>
</dbReference>
<evidence type="ECO:0000256" key="6">
    <source>
        <dbReference type="ARBA" id="ARBA00022723"/>
    </source>
</evidence>
<name>A0A0C2N364_THEKT</name>
<dbReference type="InterPro" id="IPR015813">
    <property type="entry name" value="Pyrv/PenolPyrv_kinase-like_dom"/>
</dbReference>
<dbReference type="EMBL" id="JWZT01000567">
    <property type="protein sequence ID" value="KII74081.1"/>
    <property type="molecule type" value="Genomic_DNA"/>
</dbReference>
<comment type="pathway">
    <text evidence="2 14">Carbohydrate degradation; glycolysis; pyruvate from D-glyceraldehyde 3-phosphate: step 5/5.</text>
</comment>
<evidence type="ECO:0000256" key="11">
    <source>
        <dbReference type="ARBA" id="ARBA00023152"/>
    </source>
</evidence>
<keyword evidence="18" id="KW-1185">Reference proteome</keyword>
<dbReference type="InterPro" id="IPR036918">
    <property type="entry name" value="Pyrv_Knase_C_sf"/>
</dbReference>
<keyword evidence="9" id="KW-0067">ATP-binding</keyword>
<proteinExistence type="inferred from homology"/>
<dbReference type="SUPFAM" id="SSF51621">
    <property type="entry name" value="Phosphoenolpyruvate/pyruvate domain"/>
    <property type="match status" value="1"/>
</dbReference>
<dbReference type="EC" id="2.7.1.40" evidence="4 14"/>
<gene>
    <name evidence="17" type="ORF">RF11_00067</name>
</gene>
<dbReference type="GO" id="GO:0000287">
    <property type="term" value="F:magnesium ion binding"/>
    <property type="evidence" value="ECO:0007669"/>
    <property type="project" value="InterPro"/>
</dbReference>
<dbReference type="InterPro" id="IPR015793">
    <property type="entry name" value="Pyrv_Knase_brl"/>
</dbReference>
<dbReference type="Gene3D" id="3.20.20.60">
    <property type="entry name" value="Phosphoenolpyruvate-binding domains"/>
    <property type="match status" value="1"/>
</dbReference>
<keyword evidence="8 14" id="KW-0418">Kinase</keyword>
<keyword evidence="11 14" id="KW-0324">Glycolysis</keyword>
<organism evidence="17 18">
    <name type="scientific">Thelohanellus kitauei</name>
    <name type="common">Myxosporean</name>
    <dbReference type="NCBI Taxonomy" id="669202"/>
    <lineage>
        <taxon>Eukaryota</taxon>
        <taxon>Metazoa</taxon>
        <taxon>Cnidaria</taxon>
        <taxon>Myxozoa</taxon>
        <taxon>Myxosporea</taxon>
        <taxon>Bivalvulida</taxon>
        <taxon>Platysporina</taxon>
        <taxon>Myxobolidae</taxon>
        <taxon>Thelohanellus</taxon>
    </lineage>
</organism>
<dbReference type="GO" id="GO:0005524">
    <property type="term" value="F:ATP binding"/>
    <property type="evidence" value="ECO:0007669"/>
    <property type="project" value="UniProtKB-KW"/>
</dbReference>
<evidence type="ECO:0000256" key="8">
    <source>
        <dbReference type="ARBA" id="ARBA00022777"/>
    </source>
</evidence>
<evidence type="ECO:0000256" key="12">
    <source>
        <dbReference type="ARBA" id="ARBA00023317"/>
    </source>
</evidence>
<dbReference type="UniPathway" id="UPA00109">
    <property type="reaction ID" value="UER00188"/>
</dbReference>
<dbReference type="InterPro" id="IPR015806">
    <property type="entry name" value="Pyrv_Knase_insert_dom_sf"/>
</dbReference>
<evidence type="ECO:0000256" key="2">
    <source>
        <dbReference type="ARBA" id="ARBA00004997"/>
    </source>
</evidence>
<dbReference type="InterPro" id="IPR015795">
    <property type="entry name" value="Pyrv_Knase_C"/>
</dbReference>
<comment type="caution">
    <text evidence="17">The sequence shown here is derived from an EMBL/GenBank/DDBJ whole genome shotgun (WGS) entry which is preliminary data.</text>
</comment>
<keyword evidence="5 14" id="KW-0808">Transferase</keyword>
<dbReference type="PRINTS" id="PR01050">
    <property type="entry name" value="PYRUVTKNASE"/>
</dbReference>
<keyword evidence="12 17" id="KW-0670">Pyruvate</keyword>
<dbReference type="GO" id="GO:0030955">
    <property type="term" value="F:potassium ion binding"/>
    <property type="evidence" value="ECO:0007669"/>
    <property type="project" value="InterPro"/>
</dbReference>
<dbReference type="Proteomes" id="UP000031668">
    <property type="component" value="Unassembled WGS sequence"/>
</dbReference>
<dbReference type="Pfam" id="PF00224">
    <property type="entry name" value="PK"/>
    <property type="match status" value="1"/>
</dbReference>
<dbReference type="GO" id="GO:0004743">
    <property type="term" value="F:pyruvate kinase activity"/>
    <property type="evidence" value="ECO:0007669"/>
    <property type="project" value="UniProtKB-EC"/>
</dbReference>
<dbReference type="PANTHER" id="PTHR11817">
    <property type="entry name" value="PYRUVATE KINASE"/>
    <property type="match status" value="1"/>
</dbReference>
<dbReference type="SUPFAM" id="SSF50800">
    <property type="entry name" value="PK beta-barrel domain-like"/>
    <property type="match status" value="1"/>
</dbReference>
<dbReference type="AlphaFoldDB" id="A0A0C2N364"/>
<comment type="cofactor">
    <cofactor evidence="1">
        <name>K(+)</name>
        <dbReference type="ChEBI" id="CHEBI:29103"/>
    </cofactor>
</comment>
<dbReference type="Gene3D" id="2.40.33.10">
    <property type="entry name" value="PK beta-barrel domain-like"/>
    <property type="match status" value="1"/>
</dbReference>
<evidence type="ECO:0000256" key="4">
    <source>
        <dbReference type="ARBA" id="ARBA00012142"/>
    </source>
</evidence>
<evidence type="ECO:0000256" key="9">
    <source>
        <dbReference type="ARBA" id="ARBA00022840"/>
    </source>
</evidence>
<evidence type="ECO:0000259" key="16">
    <source>
        <dbReference type="Pfam" id="PF02887"/>
    </source>
</evidence>
<evidence type="ECO:0000256" key="3">
    <source>
        <dbReference type="ARBA" id="ARBA00008663"/>
    </source>
</evidence>
<protein>
    <recommendedName>
        <fullName evidence="4 14">Pyruvate kinase</fullName>
        <ecNumber evidence="4 14">2.7.1.40</ecNumber>
    </recommendedName>
</protein>
<dbReference type="OrthoDB" id="108365at2759"/>
<accession>A0A0C2N364</accession>
<feature type="domain" description="Pyruvate kinase barrel" evidence="15">
    <location>
        <begin position="6"/>
        <end position="254"/>
    </location>
</feature>
<reference evidence="17 18" key="1">
    <citation type="journal article" date="2014" name="Genome Biol. Evol.">
        <title>The genome of the myxosporean Thelohanellus kitauei shows adaptations to nutrient acquisition within its fish host.</title>
        <authorList>
            <person name="Yang Y."/>
            <person name="Xiong J."/>
            <person name="Zhou Z."/>
            <person name="Huo F."/>
            <person name="Miao W."/>
            <person name="Ran C."/>
            <person name="Liu Y."/>
            <person name="Zhang J."/>
            <person name="Feng J."/>
            <person name="Wang M."/>
            <person name="Wang M."/>
            <person name="Wang L."/>
            <person name="Yao B."/>
        </authorList>
    </citation>
    <scope>NUCLEOTIDE SEQUENCE [LARGE SCALE GENOMIC DNA]</scope>
    <source>
        <strain evidence="17">Wuqing</strain>
    </source>
</reference>
<keyword evidence="7" id="KW-0547">Nucleotide-binding</keyword>
<dbReference type="GO" id="GO:0016301">
    <property type="term" value="F:kinase activity"/>
    <property type="evidence" value="ECO:0007669"/>
    <property type="project" value="UniProtKB-KW"/>
</dbReference>
<evidence type="ECO:0000256" key="1">
    <source>
        <dbReference type="ARBA" id="ARBA00001958"/>
    </source>
</evidence>
<evidence type="ECO:0000256" key="7">
    <source>
        <dbReference type="ARBA" id="ARBA00022741"/>
    </source>
</evidence>
<keyword evidence="6" id="KW-0479">Metal-binding</keyword>
<feature type="domain" description="Pyruvate kinase C-terminal" evidence="16">
    <location>
        <begin position="292"/>
        <end position="405"/>
    </location>
</feature>
<evidence type="ECO:0000256" key="14">
    <source>
        <dbReference type="RuleBase" id="RU000504"/>
    </source>
</evidence>
<dbReference type="FunFam" id="2.40.33.10:FF:000001">
    <property type="entry name" value="Pyruvate kinase"/>
    <property type="match status" value="1"/>
</dbReference>
<keyword evidence="10 14" id="KW-0460">Magnesium</keyword>
<comment type="similarity">
    <text evidence="3 14">Belongs to the pyruvate kinase family.</text>
</comment>
<evidence type="ECO:0000313" key="18">
    <source>
        <dbReference type="Proteomes" id="UP000031668"/>
    </source>
</evidence>
<dbReference type="OMA" id="NTMHVVP"/>
<evidence type="ECO:0000256" key="10">
    <source>
        <dbReference type="ARBA" id="ARBA00022842"/>
    </source>
</evidence>
<evidence type="ECO:0000259" key="15">
    <source>
        <dbReference type="Pfam" id="PF00224"/>
    </source>
</evidence>
<dbReference type="Gene3D" id="3.40.1380.20">
    <property type="entry name" value="Pyruvate kinase, C-terminal domain"/>
    <property type="match status" value="1"/>
</dbReference>
<dbReference type="InterPro" id="IPR001697">
    <property type="entry name" value="Pyr_Knase"/>
</dbReference>
<comment type="catalytic activity">
    <reaction evidence="13">
        <text>pyruvate + ATP = phosphoenolpyruvate + ADP + H(+)</text>
        <dbReference type="Rhea" id="RHEA:18157"/>
        <dbReference type="ChEBI" id="CHEBI:15361"/>
        <dbReference type="ChEBI" id="CHEBI:15378"/>
        <dbReference type="ChEBI" id="CHEBI:30616"/>
        <dbReference type="ChEBI" id="CHEBI:58702"/>
        <dbReference type="ChEBI" id="CHEBI:456216"/>
        <dbReference type="EC" id="2.7.1.40"/>
    </reaction>
    <physiologicalReaction direction="right-to-left" evidence="13">
        <dbReference type="Rhea" id="RHEA:18159"/>
    </physiologicalReaction>
</comment>
<sequence length="426" mass="47704">MTGMNQKNEPITLVKGQKVILTTDDEYKENCTSEHLYVNFPSLLQSVNAGEPIYLDDGRVKLIIEQLRKCEAICEVVYGGTFGSFKNVRLLRFPTDLPSLSEKDISDISFSAQENFDAVIAFIRNENNIKELRNVLEKIDQGKHMKIISKIANHEGVENINKILEASDAILVCKNSLGLEIGPERAVIAQKKILSVCKLRGKPVICCVQISEKSIHENLDSSIEAEVVMSNLLDGADCLMLFDDNSQCHTPVQALKKLKLFVEAAETIYRTGLHFENIKKAMFLITPEQISALSAVEISYSLKANAIIVLTTTGRTAELVSTFKPRCLIFAVTRSQRVCRSLHLYRSVCPIIYNYQPVEPWIEDIKARFTYAIRYLVEYGVLRIGSHVVLLTGWKPGPGFSNTLRAGTVNDEFSIASLCEQSNHNL</sequence>
<dbReference type="InterPro" id="IPR040442">
    <property type="entry name" value="Pyrv_kinase-like_dom_sf"/>
</dbReference>
<dbReference type="SUPFAM" id="SSF52935">
    <property type="entry name" value="PK C-terminal domain-like"/>
    <property type="match status" value="1"/>
</dbReference>
<evidence type="ECO:0000256" key="13">
    <source>
        <dbReference type="ARBA" id="ARBA00048967"/>
    </source>
</evidence>